<name>A0A8T2Q959_CERRI</name>
<feature type="region of interest" description="Disordered" evidence="5">
    <location>
        <begin position="175"/>
        <end position="237"/>
    </location>
</feature>
<evidence type="ECO:0000256" key="4">
    <source>
        <dbReference type="ARBA" id="ARBA00023306"/>
    </source>
</evidence>
<evidence type="ECO:0000256" key="1">
    <source>
        <dbReference type="ARBA" id="ARBA00022618"/>
    </source>
</evidence>
<evidence type="ECO:0000256" key="3">
    <source>
        <dbReference type="ARBA" id="ARBA00022786"/>
    </source>
</evidence>
<dbReference type="PANTHER" id="PTHR12830:SF9">
    <property type="entry name" value="ANAPHASE-PROMOTING COMPLEX SUBUNIT 5"/>
    <property type="match status" value="1"/>
</dbReference>
<dbReference type="GO" id="GO:0070979">
    <property type="term" value="P:protein K11-linked ubiquitination"/>
    <property type="evidence" value="ECO:0007669"/>
    <property type="project" value="TreeGrafter"/>
</dbReference>
<proteinExistence type="predicted"/>
<dbReference type="PANTHER" id="PTHR12830">
    <property type="entry name" value="ANAPHASE-PROMOTING COMPLEX SUBUNIT 5"/>
    <property type="match status" value="1"/>
</dbReference>
<keyword evidence="7" id="KW-1185">Reference proteome</keyword>
<protein>
    <submittedName>
        <fullName evidence="6">Uncharacterized protein</fullName>
    </submittedName>
</protein>
<keyword evidence="4" id="KW-0131">Cell cycle</keyword>
<gene>
    <name evidence="6" type="ORF">KP509_37G059300</name>
</gene>
<reference evidence="6" key="1">
    <citation type="submission" date="2021-08" db="EMBL/GenBank/DDBJ databases">
        <title>WGS assembly of Ceratopteris richardii.</title>
        <authorList>
            <person name="Marchant D.B."/>
            <person name="Chen G."/>
            <person name="Jenkins J."/>
            <person name="Shu S."/>
            <person name="Leebens-Mack J."/>
            <person name="Grimwood J."/>
            <person name="Schmutz J."/>
            <person name="Soltis P."/>
            <person name="Soltis D."/>
            <person name="Chen Z.-H."/>
        </authorList>
    </citation>
    <scope>NUCLEOTIDE SEQUENCE</scope>
    <source>
        <strain evidence="6">Whitten #5841</strain>
        <tissue evidence="6">Leaf</tissue>
    </source>
</reference>
<dbReference type="GO" id="GO:0031145">
    <property type="term" value="P:anaphase-promoting complex-dependent catabolic process"/>
    <property type="evidence" value="ECO:0007669"/>
    <property type="project" value="TreeGrafter"/>
</dbReference>
<evidence type="ECO:0000313" key="6">
    <source>
        <dbReference type="EMBL" id="KAH7280279.1"/>
    </source>
</evidence>
<evidence type="ECO:0000256" key="2">
    <source>
        <dbReference type="ARBA" id="ARBA00022776"/>
    </source>
</evidence>
<sequence>MGTTGFVLTPHKLSMCILLQAYALPSSTSPPLPQLPLPTRHKFSLFVLQMIKAHDDFLEPSFEELARELKGALQDGGGLLISHVASRLVNFLSPEDLCTFALGLRELLATAPEVASGEDEPLMIDSNSLLGHFLRRCILAFNLLSFEGMCKLLTDLDLYRQPILMISGGQHSMQNSVSKNMDMGMHDEDQPDDDDYYFEDDSSSMERSLSNIQNQSKRESGEKTVAESFGGEGSCSS</sequence>
<feature type="compositionally biased region" description="Acidic residues" evidence="5">
    <location>
        <begin position="189"/>
        <end position="203"/>
    </location>
</feature>
<feature type="compositionally biased region" description="Basic and acidic residues" evidence="5">
    <location>
        <begin position="216"/>
        <end position="225"/>
    </location>
</feature>
<comment type="caution">
    <text evidence="6">The sequence shown here is derived from an EMBL/GenBank/DDBJ whole genome shotgun (WGS) entry which is preliminary data.</text>
</comment>
<dbReference type="EMBL" id="CM035442">
    <property type="protein sequence ID" value="KAH7280279.1"/>
    <property type="molecule type" value="Genomic_DNA"/>
</dbReference>
<organism evidence="6 7">
    <name type="scientific">Ceratopteris richardii</name>
    <name type="common">Triangle waterfern</name>
    <dbReference type="NCBI Taxonomy" id="49495"/>
    <lineage>
        <taxon>Eukaryota</taxon>
        <taxon>Viridiplantae</taxon>
        <taxon>Streptophyta</taxon>
        <taxon>Embryophyta</taxon>
        <taxon>Tracheophyta</taxon>
        <taxon>Polypodiopsida</taxon>
        <taxon>Polypodiidae</taxon>
        <taxon>Polypodiales</taxon>
        <taxon>Pteridineae</taxon>
        <taxon>Pteridaceae</taxon>
        <taxon>Parkerioideae</taxon>
        <taxon>Ceratopteris</taxon>
    </lineage>
</organism>
<dbReference type="InterPro" id="IPR037679">
    <property type="entry name" value="Apc5"/>
</dbReference>
<evidence type="ECO:0000256" key="5">
    <source>
        <dbReference type="SAM" id="MobiDB-lite"/>
    </source>
</evidence>
<dbReference type="Proteomes" id="UP000825935">
    <property type="component" value="Chromosome 37"/>
</dbReference>
<dbReference type="OrthoDB" id="2504561at2759"/>
<dbReference type="GO" id="GO:0051301">
    <property type="term" value="P:cell division"/>
    <property type="evidence" value="ECO:0007669"/>
    <property type="project" value="UniProtKB-KW"/>
</dbReference>
<keyword evidence="3" id="KW-0833">Ubl conjugation pathway</keyword>
<dbReference type="AlphaFoldDB" id="A0A8T2Q959"/>
<dbReference type="OMA" id="MTFENIC"/>
<evidence type="ECO:0000313" key="7">
    <source>
        <dbReference type="Proteomes" id="UP000825935"/>
    </source>
</evidence>
<dbReference type="GO" id="GO:0045842">
    <property type="term" value="P:positive regulation of mitotic metaphase/anaphase transition"/>
    <property type="evidence" value="ECO:0007669"/>
    <property type="project" value="TreeGrafter"/>
</dbReference>
<keyword evidence="2" id="KW-0498">Mitosis</keyword>
<dbReference type="GO" id="GO:0005680">
    <property type="term" value="C:anaphase-promoting complex"/>
    <property type="evidence" value="ECO:0007669"/>
    <property type="project" value="InterPro"/>
</dbReference>
<accession>A0A8T2Q959</accession>
<keyword evidence="1" id="KW-0132">Cell division</keyword>